<evidence type="ECO:0000256" key="3">
    <source>
        <dbReference type="ARBA" id="ARBA00022692"/>
    </source>
</evidence>
<comment type="subcellular location">
    <subcellularLocation>
        <location evidence="1">Membrane</location>
        <topology evidence="1">Multi-pass membrane protein</topology>
    </subcellularLocation>
</comment>
<comment type="caution">
    <text evidence="7">The sequence shown here is derived from an EMBL/GenBank/DDBJ whole genome shotgun (WGS) entry which is preliminary data.</text>
</comment>
<accession>A0A3A2Z3D2</accession>
<gene>
    <name evidence="7" type="ORF">PHISCL_10403</name>
</gene>
<dbReference type="GO" id="GO:1990573">
    <property type="term" value="P:potassium ion import across plasma membrane"/>
    <property type="evidence" value="ECO:0007669"/>
    <property type="project" value="TreeGrafter"/>
</dbReference>
<name>A0A3A2Z3D2_9EURO</name>
<dbReference type="PANTHER" id="PTHR31064">
    <property type="entry name" value="POTASSIUM TRANSPORT PROTEIN DDB_G0292412-RELATED"/>
    <property type="match status" value="1"/>
</dbReference>
<keyword evidence="2" id="KW-0813">Transport</keyword>
<dbReference type="PANTHER" id="PTHR31064:SF30">
    <property type="entry name" value="HIGH-AFFINITY POTASSIUM TRANSPORT PROTEIN-RELATED"/>
    <property type="match status" value="1"/>
</dbReference>
<dbReference type="GO" id="GO:0030007">
    <property type="term" value="P:intracellular potassium ion homeostasis"/>
    <property type="evidence" value="ECO:0007669"/>
    <property type="project" value="TreeGrafter"/>
</dbReference>
<keyword evidence="4" id="KW-1133">Transmembrane helix</keyword>
<dbReference type="AlphaFoldDB" id="A0A3A2Z3D2"/>
<feature type="non-terminal residue" evidence="7">
    <location>
        <position position="139"/>
    </location>
</feature>
<dbReference type="Pfam" id="PF02386">
    <property type="entry name" value="TrkH"/>
    <property type="match status" value="1"/>
</dbReference>
<dbReference type="GO" id="GO:0005886">
    <property type="term" value="C:plasma membrane"/>
    <property type="evidence" value="ECO:0007669"/>
    <property type="project" value="TreeGrafter"/>
</dbReference>
<proteinExistence type="predicted"/>
<evidence type="ECO:0000256" key="6">
    <source>
        <dbReference type="ARBA" id="ARBA00023136"/>
    </source>
</evidence>
<reference evidence="8" key="1">
    <citation type="submission" date="2017-02" db="EMBL/GenBank/DDBJ databases">
        <authorList>
            <person name="Tafer H."/>
            <person name="Lopandic K."/>
        </authorList>
    </citation>
    <scope>NUCLEOTIDE SEQUENCE [LARGE SCALE GENOMIC DNA]</scope>
    <source>
        <strain evidence="8">CBS 366.77</strain>
    </source>
</reference>
<dbReference type="OrthoDB" id="9999863at2759"/>
<sequence>MQKLGITRGRTNTYEESSLGIYANRQESNADVDETKSTSYLGLHLKKQLAFDLWYIVLGLFIVLIAEKERIADPNEDAFQVFSILFEIVSAYGNVGLSRGYPGVNTSLAGEFGTVSKLVVCAMMIRGRHRELPYEIDRA</sequence>
<dbReference type="InterPro" id="IPR003445">
    <property type="entry name" value="Cat_transpt"/>
</dbReference>
<keyword evidence="3" id="KW-0812">Transmembrane</keyword>
<evidence type="ECO:0000256" key="1">
    <source>
        <dbReference type="ARBA" id="ARBA00004141"/>
    </source>
</evidence>
<dbReference type="STRING" id="2070753.A0A3A2Z3D2"/>
<keyword evidence="8" id="KW-1185">Reference proteome</keyword>
<dbReference type="Proteomes" id="UP000266188">
    <property type="component" value="Unassembled WGS sequence"/>
</dbReference>
<organism evidence="7 8">
    <name type="scientific">Aspergillus sclerotialis</name>
    <dbReference type="NCBI Taxonomy" id="2070753"/>
    <lineage>
        <taxon>Eukaryota</taxon>
        <taxon>Fungi</taxon>
        <taxon>Dikarya</taxon>
        <taxon>Ascomycota</taxon>
        <taxon>Pezizomycotina</taxon>
        <taxon>Eurotiomycetes</taxon>
        <taxon>Eurotiomycetidae</taxon>
        <taxon>Eurotiales</taxon>
        <taxon>Aspergillaceae</taxon>
        <taxon>Aspergillus</taxon>
        <taxon>Aspergillus subgen. Polypaecilum</taxon>
    </lineage>
</organism>
<keyword evidence="5" id="KW-0406">Ion transport</keyword>
<keyword evidence="6" id="KW-0472">Membrane</keyword>
<evidence type="ECO:0000256" key="5">
    <source>
        <dbReference type="ARBA" id="ARBA00023065"/>
    </source>
</evidence>
<evidence type="ECO:0000313" key="8">
    <source>
        <dbReference type="Proteomes" id="UP000266188"/>
    </source>
</evidence>
<protein>
    <submittedName>
        <fullName evidence="7">Potassium</fullName>
    </submittedName>
</protein>
<evidence type="ECO:0000256" key="4">
    <source>
        <dbReference type="ARBA" id="ARBA00022989"/>
    </source>
</evidence>
<evidence type="ECO:0000256" key="2">
    <source>
        <dbReference type="ARBA" id="ARBA00022448"/>
    </source>
</evidence>
<dbReference type="GO" id="GO:0140107">
    <property type="term" value="F:high-affinity potassium ion transmembrane transporter activity"/>
    <property type="evidence" value="ECO:0007669"/>
    <property type="project" value="TreeGrafter"/>
</dbReference>
<evidence type="ECO:0000313" key="7">
    <source>
        <dbReference type="EMBL" id="RJE17260.1"/>
    </source>
</evidence>
<dbReference type="InterPro" id="IPR051143">
    <property type="entry name" value="TrkH_K-transport"/>
</dbReference>
<dbReference type="EMBL" id="MVGC01001290">
    <property type="protein sequence ID" value="RJE17260.1"/>
    <property type="molecule type" value="Genomic_DNA"/>
</dbReference>